<gene>
    <name evidence="3" type="ORF">BE08_08075</name>
</gene>
<dbReference type="CDD" id="cd05233">
    <property type="entry name" value="SDR_c"/>
    <property type="match status" value="1"/>
</dbReference>
<dbReference type="PANTHER" id="PTHR24321:SF11">
    <property type="entry name" value="BLR0893 PROTEIN"/>
    <property type="match status" value="1"/>
</dbReference>
<proteinExistence type="inferred from homology"/>
<dbReference type="PRINTS" id="PR00081">
    <property type="entry name" value="GDHRDH"/>
</dbReference>
<dbReference type="GO" id="GO:0016491">
    <property type="term" value="F:oxidoreductase activity"/>
    <property type="evidence" value="ECO:0007669"/>
    <property type="project" value="UniProtKB-KW"/>
</dbReference>
<sequence length="253" mass="25837">MTGRLEGKVGIVTGASSGIGRAAAVALAREGAKIVAAGRRAAELEATVQAAAKAGGQALACAADVTKESDVRALVDFTLERFGRLDIGFNAAGGTFGGALTHQLEERDFRDWLDGYLVSAFLSTKHQISAMLRSGGGSVINVGTFVGYTKALPGTAGYAAAKTGLIGLTRTAAAEYATQGVRANVLIVGGVDTPMFRLWNDTDDKRGAAAQLHAMKRIAAPDEIAGAAIFLASEEASFITGSAFAVEGGVSLT</sequence>
<dbReference type="AlphaFoldDB" id="A0A150P7Q0"/>
<comment type="caution">
    <text evidence="3">The sequence shown here is derived from an EMBL/GenBank/DDBJ whole genome shotgun (WGS) entry which is preliminary data.</text>
</comment>
<name>A0A150P7Q0_SORCE</name>
<evidence type="ECO:0000313" key="4">
    <source>
        <dbReference type="Proteomes" id="UP000075420"/>
    </source>
</evidence>
<accession>A0A150P7Q0</accession>
<organism evidence="3 4">
    <name type="scientific">Sorangium cellulosum</name>
    <name type="common">Polyangium cellulosum</name>
    <dbReference type="NCBI Taxonomy" id="56"/>
    <lineage>
        <taxon>Bacteria</taxon>
        <taxon>Pseudomonadati</taxon>
        <taxon>Myxococcota</taxon>
        <taxon>Polyangia</taxon>
        <taxon>Polyangiales</taxon>
        <taxon>Polyangiaceae</taxon>
        <taxon>Sorangium</taxon>
    </lineage>
</organism>
<protein>
    <submittedName>
        <fullName evidence="3">Glucose dehydrogenase</fullName>
    </submittedName>
</protein>
<dbReference type="Proteomes" id="UP000075420">
    <property type="component" value="Unassembled WGS sequence"/>
</dbReference>
<dbReference type="EMBL" id="JELY01002744">
    <property type="protein sequence ID" value="KYF51690.1"/>
    <property type="molecule type" value="Genomic_DNA"/>
</dbReference>
<evidence type="ECO:0000313" key="3">
    <source>
        <dbReference type="EMBL" id="KYF51690.1"/>
    </source>
</evidence>
<dbReference type="Gene3D" id="3.40.50.720">
    <property type="entry name" value="NAD(P)-binding Rossmann-like Domain"/>
    <property type="match status" value="1"/>
</dbReference>
<dbReference type="Pfam" id="PF13561">
    <property type="entry name" value="adh_short_C2"/>
    <property type="match status" value="1"/>
</dbReference>
<dbReference type="PRINTS" id="PR00080">
    <property type="entry name" value="SDRFAMILY"/>
</dbReference>
<keyword evidence="2" id="KW-0560">Oxidoreductase</keyword>
<dbReference type="NCBIfam" id="NF005681">
    <property type="entry name" value="PRK07478.1"/>
    <property type="match status" value="1"/>
</dbReference>
<dbReference type="InterPro" id="IPR036291">
    <property type="entry name" value="NAD(P)-bd_dom_sf"/>
</dbReference>
<dbReference type="SUPFAM" id="SSF51735">
    <property type="entry name" value="NAD(P)-binding Rossmann-fold domains"/>
    <property type="match status" value="1"/>
</dbReference>
<reference evidence="3 4" key="1">
    <citation type="submission" date="2014-02" db="EMBL/GenBank/DDBJ databases">
        <title>The small core and large imbalanced accessory genome model reveals a collaborative survival strategy of Sorangium cellulosum strains in nature.</title>
        <authorList>
            <person name="Han K."/>
            <person name="Peng R."/>
            <person name="Blom J."/>
            <person name="Li Y.-Z."/>
        </authorList>
    </citation>
    <scope>NUCLEOTIDE SEQUENCE [LARGE SCALE GENOMIC DNA]</scope>
    <source>
        <strain evidence="3 4">So0157-25</strain>
    </source>
</reference>
<evidence type="ECO:0000256" key="2">
    <source>
        <dbReference type="ARBA" id="ARBA00023002"/>
    </source>
</evidence>
<dbReference type="InterPro" id="IPR002347">
    <property type="entry name" value="SDR_fam"/>
</dbReference>
<dbReference type="PANTHER" id="PTHR24321">
    <property type="entry name" value="DEHYDROGENASES, SHORT CHAIN"/>
    <property type="match status" value="1"/>
</dbReference>
<dbReference type="FunFam" id="3.40.50.720:FF:000084">
    <property type="entry name" value="Short-chain dehydrogenase reductase"/>
    <property type="match status" value="1"/>
</dbReference>
<comment type="similarity">
    <text evidence="1">Belongs to the short-chain dehydrogenases/reductases (SDR) family.</text>
</comment>
<evidence type="ECO:0000256" key="1">
    <source>
        <dbReference type="ARBA" id="ARBA00006484"/>
    </source>
</evidence>